<evidence type="ECO:0000256" key="1">
    <source>
        <dbReference type="ARBA" id="ARBA00023027"/>
    </source>
</evidence>
<dbReference type="Gene3D" id="3.40.50.720">
    <property type="entry name" value="NAD(P)-binding Rossmann-like Domain"/>
    <property type="match status" value="1"/>
</dbReference>
<sequence>MNLFVFGLGYSVMTLVRRHRDRFTRVAGTVRTAGKAAALRAEGIAAHVFDGTSGGDEALLADLAAADALILSAPPGQAGDPALAAYGEAIAAAPRLIWIGYLSTIGVYGDRAGGRVDETAEPRPTNERLRRRVEAERAWLALGARTGKTVAIFRIAGIYGPGRNALVDLAAGTAHRIVKPGQVFNRIHVDDIAAVLAAALERAAPGAVYNLADDEPAPPQDVVAHAARLLGVAPPPEVPFEEADLSPMARSFWGANKRVSNQRIREELGVTLAYPTYREGLAALLAAGEGRTALPAEA</sequence>
<evidence type="ECO:0000259" key="2">
    <source>
        <dbReference type="Pfam" id="PF01370"/>
    </source>
</evidence>
<dbReference type="InterPro" id="IPR036291">
    <property type="entry name" value="NAD(P)-bd_dom_sf"/>
</dbReference>
<dbReference type="RefSeq" id="WP_283742170.1">
    <property type="nucleotide sequence ID" value="NZ_JASJEV010000018.1"/>
</dbReference>
<evidence type="ECO:0000313" key="3">
    <source>
        <dbReference type="EMBL" id="MDJ1160169.1"/>
    </source>
</evidence>
<protein>
    <submittedName>
        <fullName evidence="3">SDR family oxidoreductase</fullName>
        <ecNumber evidence="3">1.1.1.290</ecNumber>
    </submittedName>
</protein>
<dbReference type="SUPFAM" id="SSF51735">
    <property type="entry name" value="NAD(P)-binding Rossmann-fold domains"/>
    <property type="match status" value="1"/>
</dbReference>
<accession>A0ABT7ALB3</accession>
<feature type="domain" description="NAD-dependent epimerase/dehydratase" evidence="2">
    <location>
        <begin position="101"/>
        <end position="212"/>
    </location>
</feature>
<comment type="caution">
    <text evidence="3">The sequence shown here is derived from an EMBL/GenBank/DDBJ whole genome shotgun (WGS) entry which is preliminary data.</text>
</comment>
<dbReference type="GO" id="GO:0033711">
    <property type="term" value="F:4-phosphoerythronate dehydrogenase activity"/>
    <property type="evidence" value="ECO:0007669"/>
    <property type="project" value="UniProtKB-EC"/>
</dbReference>
<keyword evidence="4" id="KW-1185">Reference proteome</keyword>
<name>A0ABT7ALB3_9HYPH</name>
<keyword evidence="3" id="KW-0560">Oxidoreductase</keyword>
<proteinExistence type="predicted"/>
<dbReference type="InterPro" id="IPR001509">
    <property type="entry name" value="Epimerase_deHydtase"/>
</dbReference>
<organism evidence="3 4">
    <name type="scientific">Chelatococcus albus</name>
    <dbReference type="NCBI Taxonomy" id="3047466"/>
    <lineage>
        <taxon>Bacteria</taxon>
        <taxon>Pseudomonadati</taxon>
        <taxon>Pseudomonadota</taxon>
        <taxon>Alphaproteobacteria</taxon>
        <taxon>Hyphomicrobiales</taxon>
        <taxon>Chelatococcaceae</taxon>
        <taxon>Chelatococcus</taxon>
    </lineage>
</organism>
<dbReference type="Proteomes" id="UP001321492">
    <property type="component" value="Unassembled WGS sequence"/>
</dbReference>
<dbReference type="Pfam" id="PF01370">
    <property type="entry name" value="Epimerase"/>
    <property type="match status" value="1"/>
</dbReference>
<evidence type="ECO:0000313" key="4">
    <source>
        <dbReference type="Proteomes" id="UP001321492"/>
    </source>
</evidence>
<reference evidence="3 4" key="1">
    <citation type="submission" date="2023-05" db="EMBL/GenBank/DDBJ databases">
        <title>Chelatococcus sp. nov., a moderately thermophilic bacterium isolated from hot spring microbial mat.</title>
        <authorList>
            <person name="Hu C.-J."/>
            <person name="Li W.-J."/>
        </authorList>
    </citation>
    <scope>NUCLEOTIDE SEQUENCE [LARGE SCALE GENOMIC DNA]</scope>
    <source>
        <strain evidence="3 4">SYSU G07232</strain>
    </source>
</reference>
<dbReference type="EMBL" id="JASJEV010000018">
    <property type="protein sequence ID" value="MDJ1160169.1"/>
    <property type="molecule type" value="Genomic_DNA"/>
</dbReference>
<dbReference type="EC" id="1.1.1.290" evidence="3"/>
<dbReference type="PANTHER" id="PTHR43574">
    <property type="entry name" value="EPIMERASE-RELATED"/>
    <property type="match status" value="1"/>
</dbReference>
<keyword evidence="1" id="KW-0520">NAD</keyword>
<dbReference type="CDD" id="cd05266">
    <property type="entry name" value="SDR_a4"/>
    <property type="match status" value="1"/>
</dbReference>
<gene>
    <name evidence="3" type="ORF">QNA08_18305</name>
</gene>